<protein>
    <submittedName>
        <fullName evidence="3">Short chain dehydrogenase</fullName>
    </submittedName>
</protein>
<dbReference type="Gene3D" id="3.40.50.720">
    <property type="entry name" value="NAD(P)-binding Rossmann-like Domain"/>
    <property type="match status" value="1"/>
</dbReference>
<keyword evidence="2" id="KW-0560">Oxidoreductase</keyword>
<dbReference type="PRINTS" id="PR00081">
    <property type="entry name" value="GDHRDH"/>
</dbReference>
<evidence type="ECO:0000313" key="4">
    <source>
        <dbReference type="Proteomes" id="UP000186004"/>
    </source>
</evidence>
<dbReference type="InterPro" id="IPR036291">
    <property type="entry name" value="NAD(P)-bd_dom_sf"/>
</dbReference>
<dbReference type="PANTHER" id="PTHR42760">
    <property type="entry name" value="SHORT-CHAIN DEHYDROGENASES/REDUCTASES FAMILY MEMBER"/>
    <property type="match status" value="1"/>
</dbReference>
<dbReference type="EMBL" id="FTNF01000004">
    <property type="protein sequence ID" value="SIQ74991.1"/>
    <property type="molecule type" value="Genomic_DNA"/>
</dbReference>
<evidence type="ECO:0000256" key="2">
    <source>
        <dbReference type="ARBA" id="ARBA00023002"/>
    </source>
</evidence>
<sequence>MDIAGPVSPILDYPPATSADLDETGRQVGAYGRRRLAVTADQRDVRQVRAVAGRTLVTSSTQGRHGTKFGAAYSASKWGIIGLMKSAALELGAYGITVDAVIPGLVDTALTRHQDRYAQALAEAGRTPSGDVTRDEQAAVEALRGRTPLGVPWLAPEDVAPLVVFFASDDARMVSGATFAATAGDSAHFTS</sequence>
<dbReference type="Pfam" id="PF00106">
    <property type="entry name" value="adh_short"/>
    <property type="match status" value="1"/>
</dbReference>
<dbReference type="InterPro" id="IPR020904">
    <property type="entry name" value="Sc_DH/Rdtase_CS"/>
</dbReference>
<dbReference type="InterPro" id="IPR002347">
    <property type="entry name" value="SDR_fam"/>
</dbReference>
<keyword evidence="4" id="KW-1185">Reference proteome</keyword>
<accession>A0A1N6VAU4</accession>
<comment type="similarity">
    <text evidence="1">Belongs to the short-chain dehydrogenases/reductases (SDR) family.</text>
</comment>
<evidence type="ECO:0000256" key="1">
    <source>
        <dbReference type="ARBA" id="ARBA00006484"/>
    </source>
</evidence>
<gene>
    <name evidence="3" type="ORF">SAMN05444858_10445</name>
</gene>
<dbReference type="STRING" id="1198245.SAMN05444858_10445"/>
<reference evidence="3 4" key="1">
    <citation type="submission" date="2017-01" db="EMBL/GenBank/DDBJ databases">
        <authorList>
            <person name="Mah S.A."/>
            <person name="Swanson W.J."/>
            <person name="Moy G.W."/>
            <person name="Vacquier V.D."/>
        </authorList>
    </citation>
    <scope>NUCLEOTIDE SEQUENCE [LARGE SCALE GENOMIC DNA]</scope>
    <source>
        <strain evidence="3 4">DSM 45758</strain>
    </source>
</reference>
<organism evidence="3 4">
    <name type="scientific">Micromonospora avicenniae</name>
    <dbReference type="NCBI Taxonomy" id="1198245"/>
    <lineage>
        <taxon>Bacteria</taxon>
        <taxon>Bacillati</taxon>
        <taxon>Actinomycetota</taxon>
        <taxon>Actinomycetes</taxon>
        <taxon>Micromonosporales</taxon>
        <taxon>Micromonosporaceae</taxon>
        <taxon>Micromonospora</taxon>
    </lineage>
</organism>
<dbReference type="Proteomes" id="UP000186004">
    <property type="component" value="Unassembled WGS sequence"/>
</dbReference>
<name>A0A1N6VAU4_9ACTN</name>
<evidence type="ECO:0000313" key="3">
    <source>
        <dbReference type="EMBL" id="SIQ74991.1"/>
    </source>
</evidence>
<dbReference type="AlphaFoldDB" id="A0A1N6VAU4"/>
<dbReference type="GO" id="GO:0016616">
    <property type="term" value="F:oxidoreductase activity, acting on the CH-OH group of donors, NAD or NADP as acceptor"/>
    <property type="evidence" value="ECO:0007669"/>
    <property type="project" value="TreeGrafter"/>
</dbReference>
<dbReference type="PROSITE" id="PS00061">
    <property type="entry name" value="ADH_SHORT"/>
    <property type="match status" value="1"/>
</dbReference>
<dbReference type="PANTHER" id="PTHR42760:SF133">
    <property type="entry name" value="3-OXOACYL-[ACYL-CARRIER-PROTEIN] REDUCTASE"/>
    <property type="match status" value="1"/>
</dbReference>
<dbReference type="SUPFAM" id="SSF51735">
    <property type="entry name" value="NAD(P)-binding Rossmann-fold domains"/>
    <property type="match status" value="1"/>
</dbReference>
<proteinExistence type="inferred from homology"/>
<dbReference type="CDD" id="cd05233">
    <property type="entry name" value="SDR_c"/>
    <property type="match status" value="1"/>
</dbReference>